<comment type="caution">
    <text evidence="5">The sequence shown here is derived from an EMBL/GenBank/DDBJ whole genome shotgun (WGS) entry which is preliminary data.</text>
</comment>
<accession>A0A9P5C9L8</accession>
<sequence>MRISSQILISIVAGFSLAVPAPPINIESNTVEGNSVDSGDIASEFLSSLITNASQANVDDSSKDRRSQSSLQVNLNYAKYKGYYDSASDLNIWKGIRYAAAPIGNLRWQPPRFPATQPSAQPIPATDFGPICPQAYLAVPGVPSILGNEDCLFLNVYAPPNASRLPVLVYIHGGGYGFGDGTLDMSGIVNSNENNFIAVTIQYRVKKHSPFTHLSLIARKLMEKSQLGAFGFLSSQEVKSKGVVNAGLLDQAFVLLWIKLFIGQFGGDPLSITISGDSAGGSSVLYHDMAAGGSLGTLLFNQGIAASPYLPFQYTYNAPWPTARYYAFAAAAGCPGSRNVFSCLIGKDTVSLQNANIQLAAQQTYGFWAFYPVKDNVYITGLPSQQLKAKKVNGKKLLVGNNANEGPLFVPPSISTITDITNWLHQEFPNLSDTQINAILAVNPNNANTSAGPLFETNGVTGLTAVNVSQDANGQQQRANNIYAEATFICPSYWMASAYTSNGRRSWHYQFSVPFASHTTDMNAYFGPSTPNLSTDFILAFRRIWGNFITKGDPSITNAIANGASSSNPNAANGASTWPAWTETSPKQLNLNQTGGVPYSFTTQWGVPVTQFQQPGLRNAISVVPADTWEGGRGTRCNFYQTLASSIPV</sequence>
<protein>
    <recommendedName>
        <fullName evidence="3">Carboxylic ester hydrolase</fullName>
        <ecNumber evidence="3">3.1.1.-</ecNumber>
    </recommendedName>
</protein>
<dbReference type="InterPro" id="IPR029058">
    <property type="entry name" value="AB_hydrolase_fold"/>
</dbReference>
<dbReference type="PROSITE" id="PS00941">
    <property type="entry name" value="CARBOXYLESTERASE_B_2"/>
    <property type="match status" value="1"/>
</dbReference>
<feature type="domain" description="Carboxylesterase type B" evidence="4">
    <location>
        <begin position="71"/>
        <end position="205"/>
    </location>
</feature>
<dbReference type="InterPro" id="IPR019819">
    <property type="entry name" value="Carboxylesterase_B_CS"/>
</dbReference>
<dbReference type="InterPro" id="IPR050309">
    <property type="entry name" value="Type-B_Carboxylest/Lipase"/>
</dbReference>
<keyword evidence="3" id="KW-0732">Signal</keyword>
<keyword evidence="2 3" id="KW-0378">Hydrolase</keyword>
<dbReference type="PROSITE" id="PS00122">
    <property type="entry name" value="CARBOXYLESTERASE_B_1"/>
    <property type="match status" value="1"/>
</dbReference>
<feature type="chain" id="PRO_5040542074" description="Carboxylic ester hydrolase" evidence="3">
    <location>
        <begin position="19"/>
        <end position="649"/>
    </location>
</feature>
<gene>
    <name evidence="5" type="ORF">CFAM422_008710</name>
</gene>
<feature type="signal peptide" evidence="3">
    <location>
        <begin position="1"/>
        <end position="18"/>
    </location>
</feature>
<organism evidence="5 6">
    <name type="scientific">Trichoderma lentiforme</name>
    <dbReference type="NCBI Taxonomy" id="1567552"/>
    <lineage>
        <taxon>Eukaryota</taxon>
        <taxon>Fungi</taxon>
        <taxon>Dikarya</taxon>
        <taxon>Ascomycota</taxon>
        <taxon>Pezizomycotina</taxon>
        <taxon>Sordariomycetes</taxon>
        <taxon>Hypocreomycetidae</taxon>
        <taxon>Hypocreales</taxon>
        <taxon>Hypocreaceae</taxon>
        <taxon>Trichoderma</taxon>
    </lineage>
</organism>
<dbReference type="SUPFAM" id="SSF53474">
    <property type="entry name" value="alpha/beta-Hydrolases"/>
    <property type="match status" value="1"/>
</dbReference>
<evidence type="ECO:0000313" key="6">
    <source>
        <dbReference type="Proteomes" id="UP000801864"/>
    </source>
</evidence>
<dbReference type="EMBL" id="QLNT01000015">
    <property type="protein sequence ID" value="KAF3067604.1"/>
    <property type="molecule type" value="Genomic_DNA"/>
</dbReference>
<dbReference type="Proteomes" id="UP000801864">
    <property type="component" value="Unassembled WGS sequence"/>
</dbReference>
<dbReference type="Pfam" id="PF00135">
    <property type="entry name" value="COesterase"/>
    <property type="match status" value="2"/>
</dbReference>
<evidence type="ECO:0000313" key="5">
    <source>
        <dbReference type="EMBL" id="KAF3067604.1"/>
    </source>
</evidence>
<dbReference type="EC" id="3.1.1.-" evidence="3"/>
<feature type="domain" description="Carboxylesterase type B" evidence="4">
    <location>
        <begin position="227"/>
        <end position="595"/>
    </location>
</feature>
<proteinExistence type="inferred from homology"/>
<dbReference type="InterPro" id="IPR019826">
    <property type="entry name" value="Carboxylesterase_B_AS"/>
</dbReference>
<evidence type="ECO:0000256" key="3">
    <source>
        <dbReference type="RuleBase" id="RU361235"/>
    </source>
</evidence>
<dbReference type="GO" id="GO:0016787">
    <property type="term" value="F:hydrolase activity"/>
    <property type="evidence" value="ECO:0007669"/>
    <property type="project" value="UniProtKB-KW"/>
</dbReference>
<dbReference type="PANTHER" id="PTHR11559">
    <property type="entry name" value="CARBOXYLESTERASE"/>
    <property type="match status" value="1"/>
</dbReference>
<evidence type="ECO:0000256" key="2">
    <source>
        <dbReference type="ARBA" id="ARBA00022801"/>
    </source>
</evidence>
<dbReference type="Gene3D" id="3.40.50.1820">
    <property type="entry name" value="alpha/beta hydrolase"/>
    <property type="match status" value="1"/>
</dbReference>
<comment type="similarity">
    <text evidence="1 3">Belongs to the type-B carboxylesterase/lipase family.</text>
</comment>
<dbReference type="InterPro" id="IPR002018">
    <property type="entry name" value="CarbesteraseB"/>
</dbReference>
<reference evidence="5 6" key="1">
    <citation type="submission" date="2018-06" db="EMBL/GenBank/DDBJ databases">
        <title>Genome analysis of cellulolytic fungus Trichoderma lentiforme CFAM-422.</title>
        <authorList>
            <person name="Steindorff A.S."/>
            <person name="Formighieri E.F."/>
            <person name="Midorikawa G.E.O."/>
            <person name="Tamietti M.S."/>
            <person name="Ramos E.Z."/>
            <person name="Silva A.S."/>
            <person name="Bon E.P.S."/>
            <person name="Mendes T.D."/>
            <person name="Damaso M.C.T."/>
            <person name="Favaro L.C.L."/>
        </authorList>
    </citation>
    <scope>NUCLEOTIDE SEQUENCE [LARGE SCALE GENOMIC DNA]</scope>
    <source>
        <strain evidence="5 6">CFAM-422</strain>
    </source>
</reference>
<evidence type="ECO:0000259" key="4">
    <source>
        <dbReference type="Pfam" id="PF00135"/>
    </source>
</evidence>
<evidence type="ECO:0000256" key="1">
    <source>
        <dbReference type="ARBA" id="ARBA00005964"/>
    </source>
</evidence>
<name>A0A9P5C9L8_9HYPO</name>
<dbReference type="AlphaFoldDB" id="A0A9P5C9L8"/>
<keyword evidence="6" id="KW-1185">Reference proteome</keyword>